<evidence type="ECO:0000256" key="1">
    <source>
        <dbReference type="SAM" id="Phobius"/>
    </source>
</evidence>
<comment type="caution">
    <text evidence="2">The sequence shown here is derived from an EMBL/GenBank/DDBJ whole genome shotgun (WGS) entry which is preliminary data.</text>
</comment>
<feature type="transmembrane region" description="Helical" evidence="1">
    <location>
        <begin position="576"/>
        <end position="596"/>
    </location>
</feature>
<feature type="transmembrane region" description="Helical" evidence="1">
    <location>
        <begin position="312"/>
        <end position="330"/>
    </location>
</feature>
<name>A0AAW0YJT2_CHEQU</name>
<keyword evidence="1" id="KW-0472">Membrane</keyword>
<keyword evidence="1" id="KW-1133">Transmembrane helix</keyword>
<proteinExistence type="predicted"/>
<keyword evidence="3" id="KW-1185">Reference proteome</keyword>
<organism evidence="2 3">
    <name type="scientific">Cherax quadricarinatus</name>
    <name type="common">Australian red claw crayfish</name>
    <dbReference type="NCBI Taxonomy" id="27406"/>
    <lineage>
        <taxon>Eukaryota</taxon>
        <taxon>Metazoa</taxon>
        <taxon>Ecdysozoa</taxon>
        <taxon>Arthropoda</taxon>
        <taxon>Crustacea</taxon>
        <taxon>Multicrustacea</taxon>
        <taxon>Malacostraca</taxon>
        <taxon>Eumalacostraca</taxon>
        <taxon>Eucarida</taxon>
        <taxon>Decapoda</taxon>
        <taxon>Pleocyemata</taxon>
        <taxon>Astacidea</taxon>
        <taxon>Parastacoidea</taxon>
        <taxon>Parastacidae</taxon>
        <taxon>Cherax</taxon>
    </lineage>
</organism>
<feature type="transmembrane region" description="Helical" evidence="1">
    <location>
        <begin position="472"/>
        <end position="494"/>
    </location>
</feature>
<reference evidence="2 3" key="1">
    <citation type="journal article" date="2024" name="BMC Genomics">
        <title>Genome assembly of redclaw crayfish (Cherax quadricarinatus) provides insights into its immune adaptation and hypoxia tolerance.</title>
        <authorList>
            <person name="Liu Z."/>
            <person name="Zheng J."/>
            <person name="Li H."/>
            <person name="Fang K."/>
            <person name="Wang S."/>
            <person name="He J."/>
            <person name="Zhou D."/>
            <person name="Weng S."/>
            <person name="Chi M."/>
            <person name="Gu Z."/>
            <person name="He J."/>
            <person name="Li F."/>
            <person name="Wang M."/>
        </authorList>
    </citation>
    <scope>NUCLEOTIDE SEQUENCE [LARGE SCALE GENOMIC DNA]</scope>
    <source>
        <strain evidence="2">ZL_2023a</strain>
    </source>
</reference>
<feature type="transmembrane region" description="Helical" evidence="1">
    <location>
        <begin position="501"/>
        <end position="520"/>
    </location>
</feature>
<protein>
    <submittedName>
        <fullName evidence="2">Uncharacterized protein</fullName>
    </submittedName>
</protein>
<feature type="transmembrane region" description="Helical" evidence="1">
    <location>
        <begin position="342"/>
        <end position="362"/>
    </location>
</feature>
<dbReference type="EMBL" id="JARKIK010000007">
    <property type="protein sequence ID" value="KAK8750434.1"/>
    <property type="molecule type" value="Genomic_DNA"/>
</dbReference>
<feature type="transmembrane region" description="Helical" evidence="1">
    <location>
        <begin position="449"/>
        <end position="466"/>
    </location>
</feature>
<feature type="transmembrane region" description="Helical" evidence="1">
    <location>
        <begin position="419"/>
        <end position="442"/>
    </location>
</feature>
<evidence type="ECO:0000313" key="2">
    <source>
        <dbReference type="EMBL" id="KAK8750434.1"/>
    </source>
</evidence>
<keyword evidence="1" id="KW-0812">Transmembrane</keyword>
<dbReference type="Proteomes" id="UP001445076">
    <property type="component" value="Unassembled WGS sequence"/>
</dbReference>
<sequence>MGRGTGRRRIVKKDDIGNTKIAVIPNLEPRKTRSQSLKENQEAGIHLPTAPQEDENNFPSNYVDVTLRRSLSRAGSDDSAFSSRSSVWSRCSNVSLVNIMSHGVVTRRLTQTLDPVDEERVIKPKVDINSDTINWVNSFSSARGQAAVPLLRTRAVANGHLTKRTMSNITEGCNSDSGYNSQVLDEKFSTSVFQSEAVVHIYIFIFKVLMLSTEHHLRLASKNFSSHPMEVHPLVLQVGSSFILGILCDVISPKLALLVPQAIWLLISLLVYFTYCKVPVQLVPYLRLTNQGLIGSQLLAVHLRFRCSHAGVLARVGLSYGLAAIVSPSITSMTSKLLGSFINYQLVTLVSLLSMMAVLRLLGSNSKEFSRILPPVADSYAPAKFLICVVMKSALTIPVSLVLPWLQGLLNDGSSITGIGLPVLVTFGILLTQAVMVPLLLLCTKSSTATCAMASLLTLLYLAMVMSEESGALMLAIPICGLVAVTVNLVLAHLLTTFPHFPGVILALNLTLHILIRYFTPHFAGNMTSLCDVEGKTHLISIGFPQWFRDSIKDTFINEPFLLLPTSLDIFSCHKVHLSVMAMMGCACSILLLILARVM</sequence>
<gene>
    <name evidence="2" type="ORF">OTU49_014825</name>
</gene>
<evidence type="ECO:0000313" key="3">
    <source>
        <dbReference type="Proteomes" id="UP001445076"/>
    </source>
</evidence>
<accession>A0AAW0YJT2</accession>
<feature type="transmembrane region" description="Helical" evidence="1">
    <location>
        <begin position="383"/>
        <end position="407"/>
    </location>
</feature>
<dbReference type="AlphaFoldDB" id="A0AAW0YJT2"/>